<protein>
    <submittedName>
        <fullName evidence="3">Uncharacterized protein</fullName>
    </submittedName>
</protein>
<organism evidence="2 3">
    <name type="scientific">Trichuris muris</name>
    <name type="common">Mouse whipworm</name>
    <dbReference type="NCBI Taxonomy" id="70415"/>
    <lineage>
        <taxon>Eukaryota</taxon>
        <taxon>Metazoa</taxon>
        <taxon>Ecdysozoa</taxon>
        <taxon>Nematoda</taxon>
        <taxon>Enoplea</taxon>
        <taxon>Dorylaimia</taxon>
        <taxon>Trichinellida</taxon>
        <taxon>Trichuridae</taxon>
        <taxon>Trichuris</taxon>
    </lineage>
</organism>
<keyword evidence="2" id="KW-1185">Reference proteome</keyword>
<feature type="compositionally biased region" description="Pro residues" evidence="1">
    <location>
        <begin position="71"/>
        <end position="81"/>
    </location>
</feature>
<dbReference type="AlphaFoldDB" id="A0A5S6QDP8"/>
<accession>A0A5S6QDP8</accession>
<evidence type="ECO:0000313" key="3">
    <source>
        <dbReference type="WBParaSite" id="TMUE_1000005486.1"/>
    </source>
</evidence>
<dbReference type="Proteomes" id="UP000046395">
    <property type="component" value="Unassembled WGS sequence"/>
</dbReference>
<evidence type="ECO:0000313" key="2">
    <source>
        <dbReference type="Proteomes" id="UP000046395"/>
    </source>
</evidence>
<dbReference type="WBParaSite" id="TMUE_1000005486.1">
    <property type="protein sequence ID" value="TMUE_1000005486.1"/>
    <property type="gene ID" value="WBGene00299293"/>
</dbReference>
<feature type="region of interest" description="Disordered" evidence="1">
    <location>
        <begin position="114"/>
        <end position="134"/>
    </location>
</feature>
<name>A0A5S6QDP8_TRIMR</name>
<feature type="region of interest" description="Disordered" evidence="1">
    <location>
        <begin position="67"/>
        <end position="87"/>
    </location>
</feature>
<reference evidence="3" key="1">
    <citation type="submission" date="2019-12" db="UniProtKB">
        <authorList>
            <consortium name="WormBaseParasite"/>
        </authorList>
    </citation>
    <scope>IDENTIFICATION</scope>
</reference>
<proteinExistence type="predicted"/>
<sequence>MDQRLRRTALWTTSPGSERALQLVQRQLGPQPQIGPKSQRAKLGGVRAKLAHAGWSNVDRKLERKIARSGIPPPSPPPPRRPSATVPFGKSVARLRRAKLRCFFIVAATRRPTKLAPPHSKASVGASVFGRRER</sequence>
<evidence type="ECO:0000256" key="1">
    <source>
        <dbReference type="SAM" id="MobiDB-lite"/>
    </source>
</evidence>